<proteinExistence type="predicted"/>
<dbReference type="RefSeq" id="WP_071658268.1">
    <property type="nucleotide sequence ID" value="NZ_MLCF01000131.1"/>
</dbReference>
<feature type="compositionally biased region" description="Low complexity" evidence="1">
    <location>
        <begin position="82"/>
        <end position="105"/>
    </location>
</feature>
<dbReference type="EMBL" id="MLCF01000131">
    <property type="protein sequence ID" value="OIV35774.1"/>
    <property type="molecule type" value="Genomic_DNA"/>
</dbReference>
<keyword evidence="3" id="KW-1185">Reference proteome</keyword>
<reference evidence="2 3" key="1">
    <citation type="submission" date="2016-10" db="EMBL/GenBank/DDBJ databases">
        <title>Genome sequence of Streptomyces gilvigriseus MUSC 26.</title>
        <authorList>
            <person name="Lee L.-H."/>
            <person name="Ser H.-L."/>
        </authorList>
    </citation>
    <scope>NUCLEOTIDE SEQUENCE [LARGE SCALE GENOMIC DNA]</scope>
    <source>
        <strain evidence="2 3">MUSC 26</strain>
    </source>
</reference>
<evidence type="ECO:0000313" key="3">
    <source>
        <dbReference type="Proteomes" id="UP000243342"/>
    </source>
</evidence>
<protein>
    <submittedName>
        <fullName evidence="2">Uncharacterized protein</fullName>
    </submittedName>
</protein>
<organism evidence="2 3">
    <name type="scientific">Mangrovactinospora gilvigrisea</name>
    <dbReference type="NCBI Taxonomy" id="1428644"/>
    <lineage>
        <taxon>Bacteria</taxon>
        <taxon>Bacillati</taxon>
        <taxon>Actinomycetota</taxon>
        <taxon>Actinomycetes</taxon>
        <taxon>Kitasatosporales</taxon>
        <taxon>Streptomycetaceae</taxon>
        <taxon>Mangrovactinospora</taxon>
    </lineage>
</organism>
<gene>
    <name evidence="2" type="ORF">BIV57_19805</name>
</gene>
<dbReference type="Proteomes" id="UP000243342">
    <property type="component" value="Unassembled WGS sequence"/>
</dbReference>
<feature type="region of interest" description="Disordered" evidence="1">
    <location>
        <begin position="77"/>
        <end position="119"/>
    </location>
</feature>
<accession>A0A1J7BAY2</accession>
<sequence length="133" mass="12597">MSAFASVLAAVGGILAALLITVAIATTRSAAGPAAVTADGSAADDATGTVDVAELILVVRRNARGMRLTHRIATRRRGTQGLAGLKGSAKASSASAGSGAAARSAGGSGSGSDGSSGEDADAAVGAVLYELAA</sequence>
<evidence type="ECO:0000313" key="2">
    <source>
        <dbReference type="EMBL" id="OIV35774.1"/>
    </source>
</evidence>
<name>A0A1J7BAY2_9ACTN</name>
<evidence type="ECO:0000256" key="1">
    <source>
        <dbReference type="SAM" id="MobiDB-lite"/>
    </source>
</evidence>
<comment type="caution">
    <text evidence="2">The sequence shown here is derived from an EMBL/GenBank/DDBJ whole genome shotgun (WGS) entry which is preliminary data.</text>
</comment>
<dbReference type="AlphaFoldDB" id="A0A1J7BAY2"/>